<dbReference type="InterPro" id="IPR035983">
    <property type="entry name" value="Hect_E3_ubiquitin_ligase"/>
</dbReference>
<dbReference type="SUPFAM" id="SSF56204">
    <property type="entry name" value="Hect, E3 ligase catalytic domain"/>
    <property type="match status" value="1"/>
</dbReference>
<dbReference type="Gene3D" id="3.30.2160.10">
    <property type="entry name" value="Hect, E3 ligase catalytic domain"/>
    <property type="match status" value="1"/>
</dbReference>
<dbReference type="InterPro" id="IPR000569">
    <property type="entry name" value="HECT_dom"/>
</dbReference>
<dbReference type="Gene3D" id="3.90.1750.10">
    <property type="entry name" value="Hect, E3 ligase catalytic domains"/>
    <property type="match status" value="1"/>
</dbReference>
<evidence type="ECO:0000256" key="3">
    <source>
        <dbReference type="ARBA" id="ARBA00012485"/>
    </source>
</evidence>
<dbReference type="AlphaFoldDB" id="A0A8I6S1J6"/>
<evidence type="ECO:0000256" key="1">
    <source>
        <dbReference type="ARBA" id="ARBA00000885"/>
    </source>
</evidence>
<keyword evidence="5" id="KW-0808">Transferase</keyword>
<evidence type="ECO:0000259" key="9">
    <source>
        <dbReference type="PROSITE" id="PS50237"/>
    </source>
</evidence>
<sequence>MSLGSPMTWVWERFRSTFRNSADRNSRQDVLSDYEDQSEDEGGGNDNVTREVCRWCKYEGGGCSQCSGDPALRYYGALVYPTVGAGRVRSNRSSSEPIVAAYRLPPIVEDGRTDRLGGIMLGRLTSSDIADLFFRPGPDSILPPIRPEWEYKLRSPSPFDNRAKSSLSVETLVADEEEKAVPRYPIRHKTREDFMQDVRRAHQTENYIAVQRFYMRSFDSFAQINALFKIKREDSTVKYDDPGLKMEFVYAVNDALRSMPSIVHKTVLKSIINALLEEGRVLYPKDDVRALYILLQNPVFSAQSSYTILAHLLKQIVGLHSSEHQLLVHWFQLLEVERIRAIVRNIIQFITIRQFPPGDKSLPPLNKTRWWIPTATKTLALINAANNASSPPLLDYVEFYNSALDHMDLMQDYFSWQTPQRPGQFSYCQYPFILSIVAKRIILTKDSEQQMILTARRSLVAKVARHQAPQIDIFFLNITVRRAHLVCDSLNEIASKQKDLKKKLKVSFIGEPGLDMGGLTKEWFLLLIRQIFHPDYGMFVYHPHSRCYWFSTDQEGNLREYNLIGVLMGLAVYNSIILDLHFPSICYRKLLSPPVVPPVDTSGVGMVRNPTIDDLAEILPDVAQGLKNLLAYEGNVEEDMCMNFQVSLEEYGEVKTFMLKPSGDNIPVTNTNRKDYVSLYLDWVLNTAIYEQFRAFYLGFHSVCASNALIMLRPEEVEMLVCGSPTLDLNELRKVTEYDGYKPEQPLIIDFWDVLISLDDDLKKKFLLFTTGSDRVPVGGMGEMTFKVTRTNQDPGNLPEAHTCFNQLILPQYESKEALREKLIIAISNAEGFGLE</sequence>
<feature type="region of interest" description="Disordered" evidence="8">
    <location>
        <begin position="25"/>
        <end position="45"/>
    </location>
</feature>
<protein>
    <recommendedName>
        <fullName evidence="3">HECT-type E3 ubiquitin transferase</fullName>
        <ecNumber evidence="3">2.3.2.26</ecNumber>
    </recommendedName>
</protein>
<evidence type="ECO:0000256" key="8">
    <source>
        <dbReference type="SAM" id="MobiDB-lite"/>
    </source>
</evidence>
<dbReference type="CDD" id="cd00078">
    <property type="entry name" value="HECTc"/>
    <property type="match status" value="1"/>
</dbReference>
<dbReference type="GeneID" id="106669882"/>
<keyword evidence="11" id="KW-1185">Reference proteome</keyword>
<feature type="domain" description="HECT" evidence="9">
    <location>
        <begin position="496"/>
        <end position="836"/>
    </location>
</feature>
<dbReference type="Gene3D" id="3.30.2410.10">
    <property type="entry name" value="Hect, E3 ligase catalytic domain"/>
    <property type="match status" value="1"/>
</dbReference>
<evidence type="ECO:0000313" key="10">
    <source>
        <dbReference type="EnsemblMetazoa" id="XP_014255199.1"/>
    </source>
</evidence>
<dbReference type="PANTHER" id="PTHR45700:SF9">
    <property type="entry name" value="HECT-TYPE E3 UBIQUITIN TRANSFERASE"/>
    <property type="match status" value="1"/>
</dbReference>
<dbReference type="SMART" id="SM00119">
    <property type="entry name" value="HECTc"/>
    <property type="match status" value="1"/>
</dbReference>
<dbReference type="InterPro" id="IPR044611">
    <property type="entry name" value="E3A/B/C-like"/>
</dbReference>
<feature type="active site" description="Glycyl thioester intermediate" evidence="7">
    <location>
        <position position="804"/>
    </location>
</feature>
<dbReference type="Pfam" id="PF00632">
    <property type="entry name" value="HECT"/>
    <property type="match status" value="1"/>
</dbReference>
<dbReference type="EC" id="2.3.2.26" evidence="3"/>
<dbReference type="RefSeq" id="XP_014255199.1">
    <property type="nucleotide sequence ID" value="XM_014399713.2"/>
</dbReference>
<evidence type="ECO:0000313" key="11">
    <source>
        <dbReference type="Proteomes" id="UP000494040"/>
    </source>
</evidence>
<name>A0A8I6S1J6_CIMLE</name>
<dbReference type="PANTHER" id="PTHR45700">
    <property type="entry name" value="UBIQUITIN-PROTEIN LIGASE E3C"/>
    <property type="match status" value="1"/>
</dbReference>
<feature type="compositionally biased region" description="Acidic residues" evidence="8">
    <location>
        <begin position="32"/>
        <end position="43"/>
    </location>
</feature>
<comment type="catalytic activity">
    <reaction evidence="1">
        <text>S-ubiquitinyl-[E2 ubiquitin-conjugating enzyme]-L-cysteine + [acceptor protein]-L-lysine = [E2 ubiquitin-conjugating enzyme]-L-cysteine + N(6)-ubiquitinyl-[acceptor protein]-L-lysine.</text>
        <dbReference type="EC" id="2.3.2.26"/>
    </reaction>
</comment>
<dbReference type="GO" id="GO:0009966">
    <property type="term" value="P:regulation of signal transduction"/>
    <property type="evidence" value="ECO:0007669"/>
    <property type="project" value="UniProtKB-ARBA"/>
</dbReference>
<dbReference type="GO" id="GO:0000209">
    <property type="term" value="P:protein polyubiquitination"/>
    <property type="evidence" value="ECO:0007669"/>
    <property type="project" value="InterPro"/>
</dbReference>
<dbReference type="OrthoDB" id="5981550at2759"/>
<evidence type="ECO:0000256" key="4">
    <source>
        <dbReference type="ARBA" id="ARBA00022490"/>
    </source>
</evidence>
<dbReference type="KEGG" id="clec:106669882"/>
<dbReference type="GO" id="GO:0061630">
    <property type="term" value="F:ubiquitin protein ligase activity"/>
    <property type="evidence" value="ECO:0007669"/>
    <property type="project" value="UniProtKB-EC"/>
</dbReference>
<evidence type="ECO:0000256" key="5">
    <source>
        <dbReference type="ARBA" id="ARBA00022679"/>
    </source>
</evidence>
<accession>A0A8I6S1J6</accession>
<dbReference type="FunFam" id="3.30.2160.10:FF:000004">
    <property type="entry name" value="probable E3 ubiquitin-protein ligase HERC4 isoform X1"/>
    <property type="match status" value="1"/>
</dbReference>
<keyword evidence="4" id="KW-0963">Cytoplasm</keyword>
<dbReference type="GO" id="GO:0005737">
    <property type="term" value="C:cytoplasm"/>
    <property type="evidence" value="ECO:0007669"/>
    <property type="project" value="UniProtKB-SubCell"/>
</dbReference>
<keyword evidence="6 7" id="KW-0833">Ubl conjugation pathway</keyword>
<reference evidence="10" key="1">
    <citation type="submission" date="2022-01" db="UniProtKB">
        <authorList>
            <consortium name="EnsemblMetazoa"/>
        </authorList>
    </citation>
    <scope>IDENTIFICATION</scope>
</reference>
<dbReference type="PROSITE" id="PS50237">
    <property type="entry name" value="HECT"/>
    <property type="match status" value="1"/>
</dbReference>
<evidence type="ECO:0000256" key="7">
    <source>
        <dbReference type="PROSITE-ProRule" id="PRU00104"/>
    </source>
</evidence>
<evidence type="ECO:0000256" key="6">
    <source>
        <dbReference type="ARBA" id="ARBA00022786"/>
    </source>
</evidence>
<dbReference type="EnsemblMetazoa" id="XM_014399713.2">
    <property type="protein sequence ID" value="XP_014255199.1"/>
    <property type="gene ID" value="LOC106669882"/>
</dbReference>
<evidence type="ECO:0000256" key="2">
    <source>
        <dbReference type="ARBA" id="ARBA00004496"/>
    </source>
</evidence>
<dbReference type="OMA" id="DLMSEYY"/>
<dbReference type="Proteomes" id="UP000494040">
    <property type="component" value="Unassembled WGS sequence"/>
</dbReference>
<comment type="subcellular location">
    <subcellularLocation>
        <location evidence="2">Cytoplasm</location>
    </subcellularLocation>
</comment>
<proteinExistence type="predicted"/>
<dbReference type="FunFam" id="3.30.2410.10:FF:000003">
    <property type="entry name" value="probable E3 ubiquitin-protein ligase HERC4 isoform X1"/>
    <property type="match status" value="1"/>
</dbReference>
<organism evidence="10 11">
    <name type="scientific">Cimex lectularius</name>
    <name type="common">Bed bug</name>
    <name type="synonym">Acanthia lectularia</name>
    <dbReference type="NCBI Taxonomy" id="79782"/>
    <lineage>
        <taxon>Eukaryota</taxon>
        <taxon>Metazoa</taxon>
        <taxon>Ecdysozoa</taxon>
        <taxon>Arthropoda</taxon>
        <taxon>Hexapoda</taxon>
        <taxon>Insecta</taxon>
        <taxon>Pterygota</taxon>
        <taxon>Neoptera</taxon>
        <taxon>Paraneoptera</taxon>
        <taxon>Hemiptera</taxon>
        <taxon>Heteroptera</taxon>
        <taxon>Panheteroptera</taxon>
        <taxon>Cimicomorpha</taxon>
        <taxon>Cimicidae</taxon>
        <taxon>Cimex</taxon>
    </lineage>
</organism>